<comment type="caution">
    <text evidence="1">The sequence shown here is derived from an EMBL/GenBank/DDBJ whole genome shotgun (WGS) entry which is preliminary data.</text>
</comment>
<proteinExistence type="predicted"/>
<name>A0AAQ4D6K3_AMBAM</name>
<protein>
    <submittedName>
        <fullName evidence="1">Uncharacterized protein</fullName>
    </submittedName>
</protein>
<dbReference type="AlphaFoldDB" id="A0AAQ4D6K3"/>
<dbReference type="Proteomes" id="UP001321473">
    <property type="component" value="Unassembled WGS sequence"/>
</dbReference>
<keyword evidence="2" id="KW-1185">Reference proteome</keyword>
<evidence type="ECO:0000313" key="1">
    <source>
        <dbReference type="EMBL" id="KAK8758093.1"/>
    </source>
</evidence>
<organism evidence="1 2">
    <name type="scientific">Amblyomma americanum</name>
    <name type="common">Lone star tick</name>
    <dbReference type="NCBI Taxonomy" id="6943"/>
    <lineage>
        <taxon>Eukaryota</taxon>
        <taxon>Metazoa</taxon>
        <taxon>Ecdysozoa</taxon>
        <taxon>Arthropoda</taxon>
        <taxon>Chelicerata</taxon>
        <taxon>Arachnida</taxon>
        <taxon>Acari</taxon>
        <taxon>Parasitiformes</taxon>
        <taxon>Ixodida</taxon>
        <taxon>Ixodoidea</taxon>
        <taxon>Ixodidae</taxon>
        <taxon>Amblyomminae</taxon>
        <taxon>Amblyomma</taxon>
    </lineage>
</organism>
<accession>A0AAQ4D6K3</accession>
<gene>
    <name evidence="1" type="ORF">V5799_004268</name>
</gene>
<evidence type="ECO:0000313" key="2">
    <source>
        <dbReference type="Proteomes" id="UP001321473"/>
    </source>
</evidence>
<reference evidence="1 2" key="1">
    <citation type="journal article" date="2023" name="Arcadia Sci">
        <title>De novo assembly of a long-read Amblyomma americanum tick genome.</title>
        <authorList>
            <person name="Chou S."/>
            <person name="Poskanzer K.E."/>
            <person name="Rollins M."/>
            <person name="Thuy-Boun P.S."/>
        </authorList>
    </citation>
    <scope>NUCLEOTIDE SEQUENCE [LARGE SCALE GENOMIC DNA]</scope>
    <source>
        <strain evidence="1">F_SG_1</strain>
        <tissue evidence="1">Salivary glands</tissue>
    </source>
</reference>
<dbReference type="EMBL" id="JARKHS020034477">
    <property type="protein sequence ID" value="KAK8758093.1"/>
    <property type="molecule type" value="Genomic_DNA"/>
</dbReference>
<sequence>MFLLTMHLRGNVHQHGNQVVFTSCGCLRIAVSLKALLHFVIKFRYPYQKVRKGDVHFSDLVARHILQLRLLTYCSSFVQAFAGTAFAEAFCPICYC</sequence>